<name>A0A1E3NTN7_9ASCO</name>
<keyword evidence="2" id="KW-1185">Reference proteome</keyword>
<dbReference type="Proteomes" id="UP000094455">
    <property type="component" value="Unassembled WGS sequence"/>
</dbReference>
<organism evidence="1 2">
    <name type="scientific">Pichia membranifaciens NRRL Y-2026</name>
    <dbReference type="NCBI Taxonomy" id="763406"/>
    <lineage>
        <taxon>Eukaryota</taxon>
        <taxon>Fungi</taxon>
        <taxon>Dikarya</taxon>
        <taxon>Ascomycota</taxon>
        <taxon>Saccharomycotina</taxon>
        <taxon>Pichiomycetes</taxon>
        <taxon>Pichiales</taxon>
        <taxon>Pichiaceae</taxon>
        <taxon>Pichia</taxon>
    </lineage>
</organism>
<sequence length="918" mass="106277">MLISYCSTCFHNLLLSNCFKKLNIRKIYLRSRFQQCSVPLEHQKNDFPSTRDLESFKLSHVVDQIVDPASTELIAVPSKSDQLVKPHTLQSFNSSTITSKMKSPAPELKKLGRSIISRLESLEVDRDIEHNIDLHKLLDKDDTKPTLSPIDEHILLNAKAMTLSRDHTGTLRLSAGLKAKKKVIDDTLYEYKYELINDPHSIVEITCLISFIRRITKYNFMNSTPQIKHFLKSRIVYTEEGQQLMKSNRALAYYMIDFFMRSGTLSNIAIIEDIVRAIDGWDTYALNIYLKRSLVFCVDPYLRLRLIERAIIKFSENNLKLNKTTLYMIYMHIDKASLYSFDLQFFKYDLQKFLAERNLLNGPHFTSILFEDLINSFSIINAEKQHLPQNRNDSHLYALIDDSMNSIDIMPKFRNSSQLNITRNNYSIKSLRKVFLNSKFRNVESFKNLISAHLETSNWKRAWKMVISNYHCLQILSNIPPTERMKIKLSKQHPDSKYTNFGKLFAFNQEFFLTLLRGPIGHQLVSHLCSSSNWQLAVRTINEINSLKLSSDGNNEDTKVVWNTFYVSLKCLLDVDLTKSLLDPMCHLILIKYLMNMALKTDLGTYKRWDILFRRLQAKVDSIHNTSFSKLGSNLILPEPDKTDNVYVWLERVRLVRAKRGGYKDFQLLGSVFDTTECYDATDEISNVTGNEKKQRPKLRLQPQKQPQIQSQLKTCTQSQCQPNANTFLVSNLVSCDLSIITPFESALFRSLSSLRILDSKQKIENEYNLFPGFWNSKNIDHDDVLENFHLGFINKNYKNEKIKWETCTSNLSALSTELETLGIENLGNEMDSLRVKAISKINGAVKENLTGLLDASKKYVVMEKVITKKCNHGVFKRIDPKSSINNLLPNDWLYMVLNSCHNDWLVQYLRKKPHSPT</sequence>
<dbReference type="OrthoDB" id="3994077at2759"/>
<reference evidence="1 2" key="1">
    <citation type="journal article" date="2016" name="Proc. Natl. Acad. Sci. U.S.A.">
        <title>Comparative genomics of biotechnologically important yeasts.</title>
        <authorList>
            <person name="Riley R."/>
            <person name="Haridas S."/>
            <person name="Wolfe K.H."/>
            <person name="Lopes M.R."/>
            <person name="Hittinger C.T."/>
            <person name="Goeker M."/>
            <person name="Salamov A.A."/>
            <person name="Wisecaver J.H."/>
            <person name="Long T.M."/>
            <person name="Calvey C.H."/>
            <person name="Aerts A.L."/>
            <person name="Barry K.W."/>
            <person name="Choi C."/>
            <person name="Clum A."/>
            <person name="Coughlan A.Y."/>
            <person name="Deshpande S."/>
            <person name="Douglass A.P."/>
            <person name="Hanson S.J."/>
            <person name="Klenk H.-P."/>
            <person name="LaButti K.M."/>
            <person name="Lapidus A."/>
            <person name="Lindquist E.A."/>
            <person name="Lipzen A.M."/>
            <person name="Meier-Kolthoff J.P."/>
            <person name="Ohm R.A."/>
            <person name="Otillar R.P."/>
            <person name="Pangilinan J.L."/>
            <person name="Peng Y."/>
            <person name="Rokas A."/>
            <person name="Rosa C.A."/>
            <person name="Scheuner C."/>
            <person name="Sibirny A.A."/>
            <person name="Slot J.C."/>
            <person name="Stielow J.B."/>
            <person name="Sun H."/>
            <person name="Kurtzman C.P."/>
            <person name="Blackwell M."/>
            <person name="Grigoriev I.V."/>
            <person name="Jeffries T.W."/>
        </authorList>
    </citation>
    <scope>NUCLEOTIDE SEQUENCE [LARGE SCALE GENOMIC DNA]</scope>
    <source>
        <strain evidence="1 2">NRRL Y-2026</strain>
    </source>
</reference>
<dbReference type="AlphaFoldDB" id="A0A1E3NTN7"/>
<gene>
    <name evidence="1" type="ORF">PICMEDRAFT_101019</name>
</gene>
<evidence type="ECO:0000313" key="1">
    <source>
        <dbReference type="EMBL" id="ODQ49409.1"/>
    </source>
</evidence>
<protein>
    <submittedName>
        <fullName evidence="1">Uncharacterized protein</fullName>
    </submittedName>
</protein>
<dbReference type="EMBL" id="KV454001">
    <property type="protein sequence ID" value="ODQ49409.1"/>
    <property type="molecule type" value="Genomic_DNA"/>
</dbReference>
<dbReference type="RefSeq" id="XP_019020522.1">
    <property type="nucleotide sequence ID" value="XM_019159628.1"/>
</dbReference>
<dbReference type="GeneID" id="30176315"/>
<proteinExistence type="predicted"/>
<evidence type="ECO:0000313" key="2">
    <source>
        <dbReference type="Proteomes" id="UP000094455"/>
    </source>
</evidence>
<accession>A0A1E3NTN7</accession>